<evidence type="ECO:0000256" key="1">
    <source>
        <dbReference type="SAM" id="MobiDB-lite"/>
    </source>
</evidence>
<keyword evidence="3" id="KW-1185">Reference proteome</keyword>
<protein>
    <submittedName>
        <fullName evidence="2">Uncharacterized protein</fullName>
    </submittedName>
</protein>
<evidence type="ECO:0000313" key="2">
    <source>
        <dbReference type="EMBL" id="GFO49140.1"/>
    </source>
</evidence>
<gene>
    <name evidence="2" type="ORF">PoB_007564500</name>
</gene>
<proteinExistence type="predicted"/>
<accession>A0AAV4DYK5</accession>
<reference evidence="2 3" key="1">
    <citation type="journal article" date="2021" name="Elife">
        <title>Chloroplast acquisition without the gene transfer in kleptoplastic sea slugs, Plakobranchus ocellatus.</title>
        <authorList>
            <person name="Maeda T."/>
            <person name="Takahashi S."/>
            <person name="Yoshida T."/>
            <person name="Shimamura S."/>
            <person name="Takaki Y."/>
            <person name="Nagai Y."/>
            <person name="Toyoda A."/>
            <person name="Suzuki Y."/>
            <person name="Arimoto A."/>
            <person name="Ishii H."/>
            <person name="Satoh N."/>
            <person name="Nishiyama T."/>
            <person name="Hasebe M."/>
            <person name="Maruyama T."/>
            <person name="Minagawa J."/>
            <person name="Obokata J."/>
            <person name="Shigenobu S."/>
        </authorList>
    </citation>
    <scope>NUCLEOTIDE SEQUENCE [LARGE SCALE GENOMIC DNA]</scope>
</reference>
<dbReference type="AlphaFoldDB" id="A0AAV4DYK5"/>
<dbReference type="EMBL" id="BLXT01008457">
    <property type="protein sequence ID" value="GFO49140.1"/>
    <property type="molecule type" value="Genomic_DNA"/>
</dbReference>
<feature type="region of interest" description="Disordered" evidence="1">
    <location>
        <begin position="18"/>
        <end position="37"/>
    </location>
</feature>
<sequence length="89" mass="9804">MQIPFLFLCMTCPQQGDPRFPGPPSVQGISGGTRTRDRKIPADFRADSLSSTCFHASWKFGNALVSIVANELKINRTPVTTRRPRGAEV</sequence>
<evidence type="ECO:0000313" key="3">
    <source>
        <dbReference type="Proteomes" id="UP000735302"/>
    </source>
</evidence>
<name>A0AAV4DYK5_9GAST</name>
<comment type="caution">
    <text evidence="2">The sequence shown here is derived from an EMBL/GenBank/DDBJ whole genome shotgun (WGS) entry which is preliminary data.</text>
</comment>
<dbReference type="Proteomes" id="UP000735302">
    <property type="component" value="Unassembled WGS sequence"/>
</dbReference>
<organism evidence="2 3">
    <name type="scientific">Plakobranchus ocellatus</name>
    <dbReference type="NCBI Taxonomy" id="259542"/>
    <lineage>
        <taxon>Eukaryota</taxon>
        <taxon>Metazoa</taxon>
        <taxon>Spiralia</taxon>
        <taxon>Lophotrochozoa</taxon>
        <taxon>Mollusca</taxon>
        <taxon>Gastropoda</taxon>
        <taxon>Heterobranchia</taxon>
        <taxon>Euthyneura</taxon>
        <taxon>Panpulmonata</taxon>
        <taxon>Sacoglossa</taxon>
        <taxon>Placobranchoidea</taxon>
        <taxon>Plakobranchidae</taxon>
        <taxon>Plakobranchus</taxon>
    </lineage>
</organism>